<feature type="compositionally biased region" description="Polar residues" evidence="1">
    <location>
        <begin position="350"/>
        <end position="361"/>
    </location>
</feature>
<dbReference type="InterPro" id="IPR015943">
    <property type="entry name" value="WD40/YVTN_repeat-like_dom_sf"/>
</dbReference>
<organism evidence="4 5">
    <name type="scientific">Solirubrobacter deserti</name>
    <dbReference type="NCBI Taxonomy" id="2282478"/>
    <lineage>
        <taxon>Bacteria</taxon>
        <taxon>Bacillati</taxon>
        <taxon>Actinomycetota</taxon>
        <taxon>Thermoleophilia</taxon>
        <taxon>Solirubrobacterales</taxon>
        <taxon>Solirubrobacteraceae</taxon>
        <taxon>Solirubrobacter</taxon>
    </lineage>
</organism>
<keyword evidence="5" id="KW-1185">Reference proteome</keyword>
<feature type="region of interest" description="Disordered" evidence="1">
    <location>
        <begin position="887"/>
        <end position="950"/>
    </location>
</feature>
<dbReference type="EMBL" id="JAPCID010000026">
    <property type="protein sequence ID" value="MDA0139494.1"/>
    <property type="molecule type" value="Genomic_DNA"/>
</dbReference>
<dbReference type="InterPro" id="IPR022060">
    <property type="entry name" value="DUF3616"/>
</dbReference>
<name>A0ABT4RLU7_9ACTN</name>
<feature type="compositionally biased region" description="Basic and acidic residues" evidence="1">
    <location>
        <begin position="909"/>
        <end position="924"/>
    </location>
</feature>
<dbReference type="Pfam" id="PF01391">
    <property type="entry name" value="Collagen"/>
    <property type="match status" value="1"/>
</dbReference>
<protein>
    <recommendedName>
        <fullName evidence="3">DUF3616 domain-containing protein</fullName>
    </recommendedName>
</protein>
<sequence>MPSPIRLYAAAAAAVGLLLTGAPPVSAADTGYVLNANEASLSRFILGRAGALSPIPLTAKADAAAMAPDEKTLWLANTEAGTVTPLDVATNTLGAPITGVIGVRGLAITPNGALAYAVGDAGITPIDLALRSRRDVIALPAGEVPAGGVAFTPDGTTALVDTNHPEANGGVYFVEVATGTVDVTRVPLTNPAIGEILVRSDGVDAFVARSAGVVPITLATRTGRNRISAGSGNRGMAITPDGRTLLVTRSTLAGGTADSLAFFDAVTGARGRDPVPTGTGVGSVGVTLSRDGTTAYVANTTAGTIQPVNVATGSFGAVVPIGGSPTRIFIAATEEPDPENAPDPTVEVSVPTQSGVVGDPTNPTVTLDIAQKNEFGEAVPASQLSVATTSDNPEVLPAGSITITSEGLKRAVSFAPAARGKATVTFTVTGLYGKTGTTTFTYAASVATTATSRVLQSFSDSSTAIDAGDGHLLVADDEFGDIRLFDTARSGGPLKEFKIGEAAGSFDEIDFESSARTGDTIYWLGSHGNKKDGAIQTSRRVLIATKVAKSGRETKLTYLSSYRGLRDDLVAWDRANGDALGFHAGTQAQVRPDAPHGFNIEGAEFAPGSSTTLYLGFRSPIVPVAANGRAVIVPLTNLNEVAAGEPAEFDAPILLDLGGMTIRELRRNKSGQYLILAAPSEVGGGSVQALFSWTGHRGDAPVKLTTLVPNTVEPSHTDAPGSWELIGRVPDVLGAGESIQLGMDQGYEQLYDHQENKDLSDPRLRKSRLDTFVLEGNAGAALTADAPTFPTQAAATIGPARTVTVRNTGSQRLVLGTTRVRPGDAASAGEFLVAADECSGRTLGLDETCELLVRFAPARENAASAAALVLPANVSAGEALIALTGTSSALPQGPKGDDGPPGPQGDLGADGKDGAAGPKGDRGETGPAGPQGPAGVTVQASPRAGGTPTITVDARGRLVVSVRNAQSRSLRVKVTARATVRGQRVTLATKVVTVRAGRTATVRLSVSASARRKLGGGSHPLSVTAAPVAGGKSSTLSGRVRAER</sequence>
<dbReference type="Proteomes" id="UP001147700">
    <property type="component" value="Unassembled WGS sequence"/>
</dbReference>
<dbReference type="InterPro" id="IPR011045">
    <property type="entry name" value="N2O_reductase_N"/>
</dbReference>
<feature type="region of interest" description="Disordered" evidence="1">
    <location>
        <begin position="335"/>
        <end position="361"/>
    </location>
</feature>
<feature type="chain" id="PRO_5047333798" description="DUF3616 domain-containing protein" evidence="2">
    <location>
        <begin position="28"/>
        <end position="1044"/>
    </location>
</feature>
<dbReference type="Gene3D" id="2.130.10.10">
    <property type="entry name" value="YVTN repeat-like/Quinoprotein amine dehydrogenase"/>
    <property type="match status" value="2"/>
</dbReference>
<evidence type="ECO:0000259" key="3">
    <source>
        <dbReference type="Pfam" id="PF12275"/>
    </source>
</evidence>
<evidence type="ECO:0000256" key="1">
    <source>
        <dbReference type="SAM" id="MobiDB-lite"/>
    </source>
</evidence>
<reference evidence="4" key="1">
    <citation type="submission" date="2022-10" db="EMBL/GenBank/DDBJ databases">
        <title>The WGS of Solirubrobacter sp. CPCC 204708.</title>
        <authorList>
            <person name="Jiang Z."/>
        </authorList>
    </citation>
    <scope>NUCLEOTIDE SEQUENCE</scope>
    <source>
        <strain evidence="4">CPCC 204708</strain>
    </source>
</reference>
<evidence type="ECO:0000313" key="5">
    <source>
        <dbReference type="Proteomes" id="UP001147700"/>
    </source>
</evidence>
<dbReference type="SUPFAM" id="SSF50974">
    <property type="entry name" value="Nitrous oxide reductase, N-terminal domain"/>
    <property type="match status" value="1"/>
</dbReference>
<dbReference type="PANTHER" id="PTHR47197">
    <property type="entry name" value="PROTEIN NIRF"/>
    <property type="match status" value="1"/>
</dbReference>
<dbReference type="InterPro" id="IPR008160">
    <property type="entry name" value="Collagen"/>
</dbReference>
<dbReference type="PANTHER" id="PTHR47197:SF3">
    <property type="entry name" value="DIHYDRO-HEME D1 DEHYDROGENASE"/>
    <property type="match status" value="1"/>
</dbReference>
<gene>
    <name evidence="4" type="ORF">OJ962_18480</name>
</gene>
<dbReference type="InterPro" id="IPR051200">
    <property type="entry name" value="Host-pathogen_enzymatic-act"/>
</dbReference>
<dbReference type="SUPFAM" id="SSF82171">
    <property type="entry name" value="DPP6 N-terminal domain-like"/>
    <property type="match status" value="1"/>
</dbReference>
<comment type="caution">
    <text evidence="4">The sequence shown here is derived from an EMBL/GenBank/DDBJ whole genome shotgun (WGS) entry which is preliminary data.</text>
</comment>
<dbReference type="Pfam" id="PF12275">
    <property type="entry name" value="DUF3616"/>
    <property type="match status" value="1"/>
</dbReference>
<dbReference type="InterPro" id="IPR013783">
    <property type="entry name" value="Ig-like_fold"/>
</dbReference>
<evidence type="ECO:0000256" key="2">
    <source>
        <dbReference type="SAM" id="SignalP"/>
    </source>
</evidence>
<dbReference type="Gene3D" id="2.60.40.10">
    <property type="entry name" value="Immunoglobulins"/>
    <property type="match status" value="1"/>
</dbReference>
<accession>A0ABT4RLU7</accession>
<dbReference type="RefSeq" id="WP_270006520.1">
    <property type="nucleotide sequence ID" value="NZ_JAPCID010000026.1"/>
</dbReference>
<evidence type="ECO:0000313" key="4">
    <source>
        <dbReference type="EMBL" id="MDA0139494.1"/>
    </source>
</evidence>
<feature type="signal peptide" evidence="2">
    <location>
        <begin position="1"/>
        <end position="27"/>
    </location>
</feature>
<keyword evidence="2" id="KW-0732">Signal</keyword>
<feature type="domain" description="DUF3616" evidence="3">
    <location>
        <begin position="596"/>
        <end position="698"/>
    </location>
</feature>
<feature type="region of interest" description="Disordered" evidence="1">
    <location>
        <begin position="1013"/>
        <end position="1044"/>
    </location>
</feature>
<proteinExistence type="predicted"/>